<evidence type="ECO:0000313" key="2">
    <source>
        <dbReference type="Proteomes" id="UP000001312"/>
    </source>
</evidence>
<dbReference type="GeneID" id="5494441"/>
<dbReference type="EMBL" id="CH476621">
    <property type="protein sequence ID" value="EDN91249.1"/>
    <property type="molecule type" value="Genomic_DNA"/>
</dbReference>
<keyword evidence="2" id="KW-1185">Reference proteome</keyword>
<organism evidence="1 2">
    <name type="scientific">Sclerotinia sclerotiorum (strain ATCC 18683 / 1980 / Ss-1)</name>
    <name type="common">White mold</name>
    <name type="synonym">Whetzelinia sclerotiorum</name>
    <dbReference type="NCBI Taxonomy" id="665079"/>
    <lineage>
        <taxon>Eukaryota</taxon>
        <taxon>Fungi</taxon>
        <taxon>Dikarya</taxon>
        <taxon>Ascomycota</taxon>
        <taxon>Pezizomycotina</taxon>
        <taxon>Leotiomycetes</taxon>
        <taxon>Helotiales</taxon>
        <taxon>Sclerotiniaceae</taxon>
        <taxon>Sclerotinia</taxon>
    </lineage>
</organism>
<dbReference type="RefSeq" id="XP_001598563.1">
    <property type="nucleotide sequence ID" value="XM_001598513.1"/>
</dbReference>
<dbReference type="KEGG" id="ssl:SS1G_00652"/>
<dbReference type="AlphaFoldDB" id="A7E5S7"/>
<name>A7E5S7_SCLS1</name>
<evidence type="ECO:0000313" key="1">
    <source>
        <dbReference type="EMBL" id="EDN91249.1"/>
    </source>
</evidence>
<proteinExistence type="predicted"/>
<dbReference type="HOGENOM" id="CLU_2813944_0_0_1"/>
<reference evidence="2" key="1">
    <citation type="journal article" date="2011" name="PLoS Genet.">
        <title>Genomic analysis of the necrotrophic fungal pathogens Sclerotinia sclerotiorum and Botrytis cinerea.</title>
        <authorList>
            <person name="Amselem J."/>
            <person name="Cuomo C.A."/>
            <person name="van Kan J.A."/>
            <person name="Viaud M."/>
            <person name="Benito E.P."/>
            <person name="Couloux A."/>
            <person name="Coutinho P.M."/>
            <person name="de Vries R.P."/>
            <person name="Dyer P.S."/>
            <person name="Fillinger S."/>
            <person name="Fournier E."/>
            <person name="Gout L."/>
            <person name="Hahn M."/>
            <person name="Kohn L."/>
            <person name="Lapalu N."/>
            <person name="Plummer K.M."/>
            <person name="Pradier J.M."/>
            <person name="Quevillon E."/>
            <person name="Sharon A."/>
            <person name="Simon A."/>
            <person name="ten Have A."/>
            <person name="Tudzynski B."/>
            <person name="Tudzynski P."/>
            <person name="Wincker P."/>
            <person name="Andrew M."/>
            <person name="Anthouard V."/>
            <person name="Beever R.E."/>
            <person name="Beffa R."/>
            <person name="Benoit I."/>
            <person name="Bouzid O."/>
            <person name="Brault B."/>
            <person name="Chen Z."/>
            <person name="Choquer M."/>
            <person name="Collemare J."/>
            <person name="Cotton P."/>
            <person name="Danchin E.G."/>
            <person name="Da Silva C."/>
            <person name="Gautier A."/>
            <person name="Giraud C."/>
            <person name="Giraud T."/>
            <person name="Gonzalez C."/>
            <person name="Grossetete S."/>
            <person name="Guldener U."/>
            <person name="Henrissat B."/>
            <person name="Howlett B.J."/>
            <person name="Kodira C."/>
            <person name="Kretschmer M."/>
            <person name="Lappartient A."/>
            <person name="Leroch M."/>
            <person name="Levis C."/>
            <person name="Mauceli E."/>
            <person name="Neuveglise C."/>
            <person name="Oeser B."/>
            <person name="Pearson M."/>
            <person name="Poulain J."/>
            <person name="Poussereau N."/>
            <person name="Quesneville H."/>
            <person name="Rascle C."/>
            <person name="Schumacher J."/>
            <person name="Segurens B."/>
            <person name="Sexton A."/>
            <person name="Silva E."/>
            <person name="Sirven C."/>
            <person name="Soanes D.M."/>
            <person name="Talbot N.J."/>
            <person name="Templeton M."/>
            <person name="Yandava C."/>
            <person name="Yarden O."/>
            <person name="Zeng Q."/>
            <person name="Rollins J.A."/>
            <person name="Lebrun M.H."/>
            <person name="Dickman M."/>
        </authorList>
    </citation>
    <scope>NUCLEOTIDE SEQUENCE [LARGE SCALE GENOMIC DNA]</scope>
    <source>
        <strain evidence="2">ATCC 18683 / 1980 / Ss-1</strain>
    </source>
</reference>
<gene>
    <name evidence="1" type="ORF">SS1G_00652</name>
</gene>
<dbReference type="InParanoid" id="A7E5S7"/>
<dbReference type="Proteomes" id="UP000001312">
    <property type="component" value="Unassembled WGS sequence"/>
</dbReference>
<sequence length="67" mass="7581">MALILPVGMGRQGLLSRSPSMEIGRLWLSMTRGKRSGKGTEDSKRRFWSHDRFEVAECKKPNGVEMS</sequence>
<accession>A7E5S7</accession>
<protein>
    <submittedName>
        <fullName evidence="1">Uncharacterized protein</fullName>
    </submittedName>
</protein>